<protein>
    <submittedName>
        <fullName evidence="4">Periplasmic esterase</fullName>
    </submittedName>
</protein>
<feature type="signal peptide" evidence="2">
    <location>
        <begin position="1"/>
        <end position="19"/>
    </location>
</feature>
<dbReference type="InterPro" id="IPR001466">
    <property type="entry name" value="Beta-lactam-related"/>
</dbReference>
<sequence>MKRTMLYLSLLAVSCSVSAAKYPVLTESSPEKAGFNVERLNQMDRWISQQVDVGYPGVNLLIIKDNQIVYRKAWGAAKKYDGSVLMEQPVKATTGTLYDLASNTKMYATNFALQKLMSEGKLHPDDRIAKYIPGFADSPNDTIKGKNTLRISDLLHHSGGFPADPQYPNKAVAGAFYSQDKGQTLEMIKRTPLEYQPAANISTAMSIICCLDLSSSRLPVSRLTAMLKSRFIARSA</sequence>
<dbReference type="Pfam" id="PF00144">
    <property type="entry name" value="Beta-lactamase"/>
    <property type="match status" value="1"/>
</dbReference>
<evidence type="ECO:0000256" key="2">
    <source>
        <dbReference type="SAM" id="SignalP"/>
    </source>
</evidence>
<feature type="chain" id="PRO_5016030590" evidence="2">
    <location>
        <begin position="20"/>
        <end position="236"/>
    </location>
</feature>
<keyword evidence="2" id="KW-0732">Signal</keyword>
<dbReference type="PROSITE" id="PS51257">
    <property type="entry name" value="PROKAR_LIPOPROTEIN"/>
    <property type="match status" value="1"/>
</dbReference>
<accession>A0A2X1KIB2</accession>
<feature type="domain" description="Beta-lactamase-related" evidence="3">
    <location>
        <begin position="44"/>
        <end position="199"/>
    </location>
</feature>
<dbReference type="PANTHER" id="PTHR43283">
    <property type="entry name" value="BETA-LACTAMASE-RELATED"/>
    <property type="match status" value="1"/>
</dbReference>
<keyword evidence="1" id="KW-0378">Hydrolase</keyword>
<dbReference type="InterPro" id="IPR012338">
    <property type="entry name" value="Beta-lactam/transpept-like"/>
</dbReference>
<dbReference type="Proteomes" id="UP000250561">
    <property type="component" value="Unassembled WGS sequence"/>
</dbReference>
<proteinExistence type="predicted"/>
<evidence type="ECO:0000256" key="1">
    <source>
        <dbReference type="ARBA" id="ARBA00022801"/>
    </source>
</evidence>
<dbReference type="PANTHER" id="PTHR43283:SF11">
    <property type="entry name" value="BETA-LACTAMASE-RELATED DOMAIN-CONTAINING PROTEIN"/>
    <property type="match status" value="1"/>
</dbReference>
<evidence type="ECO:0000313" key="5">
    <source>
        <dbReference type="Proteomes" id="UP000250561"/>
    </source>
</evidence>
<evidence type="ECO:0000313" key="4">
    <source>
        <dbReference type="EMBL" id="SPW58359.1"/>
    </source>
</evidence>
<gene>
    <name evidence="4" type="ORF">NCTC11126_06060</name>
</gene>
<dbReference type="Gene3D" id="3.40.710.10">
    <property type="entry name" value="DD-peptidase/beta-lactamase superfamily"/>
    <property type="match status" value="1"/>
</dbReference>
<dbReference type="AlphaFoldDB" id="A0A2X1KIB2"/>
<reference evidence="4 5" key="1">
    <citation type="submission" date="2018-06" db="EMBL/GenBank/DDBJ databases">
        <authorList>
            <consortium name="Pathogen Informatics"/>
            <person name="Doyle S."/>
        </authorList>
    </citation>
    <scope>NUCLEOTIDE SEQUENCE [LARGE SCALE GENOMIC DNA]</scope>
    <source>
        <strain evidence="4 5">NCTC11126</strain>
    </source>
</reference>
<name>A0A2X1KIB2_ECOLX</name>
<organism evidence="4 5">
    <name type="scientific">Escherichia coli</name>
    <dbReference type="NCBI Taxonomy" id="562"/>
    <lineage>
        <taxon>Bacteria</taxon>
        <taxon>Pseudomonadati</taxon>
        <taxon>Pseudomonadota</taxon>
        <taxon>Gammaproteobacteria</taxon>
        <taxon>Enterobacterales</taxon>
        <taxon>Enterobacteriaceae</taxon>
        <taxon>Escherichia</taxon>
    </lineage>
</organism>
<dbReference type="EMBL" id="UARS01000021">
    <property type="protein sequence ID" value="SPW58359.1"/>
    <property type="molecule type" value="Genomic_DNA"/>
</dbReference>
<dbReference type="InterPro" id="IPR050789">
    <property type="entry name" value="Diverse_Enzym_Activities"/>
</dbReference>
<dbReference type="GO" id="GO:0016787">
    <property type="term" value="F:hydrolase activity"/>
    <property type="evidence" value="ECO:0007669"/>
    <property type="project" value="UniProtKB-KW"/>
</dbReference>
<evidence type="ECO:0000259" key="3">
    <source>
        <dbReference type="Pfam" id="PF00144"/>
    </source>
</evidence>
<dbReference type="SUPFAM" id="SSF56601">
    <property type="entry name" value="beta-lactamase/transpeptidase-like"/>
    <property type="match status" value="1"/>
</dbReference>